<evidence type="ECO:0000256" key="1">
    <source>
        <dbReference type="ARBA" id="ARBA00023002"/>
    </source>
</evidence>
<dbReference type="RefSeq" id="WP_037928297.1">
    <property type="nucleotide sequence ID" value="NZ_CP054599.1"/>
</dbReference>
<dbReference type="GO" id="GO:0016491">
    <property type="term" value="F:oxidoreductase activity"/>
    <property type="evidence" value="ECO:0007669"/>
    <property type="project" value="UniProtKB-KW"/>
</dbReference>
<comment type="caution">
    <text evidence="3">The sequence shown here is derived from an EMBL/GenBank/DDBJ whole genome shotgun (WGS) entry which is preliminary data.</text>
</comment>
<dbReference type="Gene3D" id="3.30.9.10">
    <property type="entry name" value="D-Amino Acid Oxidase, subunit A, domain 2"/>
    <property type="match status" value="1"/>
</dbReference>
<keyword evidence="4" id="KW-1185">Reference proteome</keyword>
<reference evidence="3 4" key="1">
    <citation type="submission" date="2014-01" db="EMBL/GenBank/DDBJ databases">
        <title>Sulfitobacter sp. H3 (MCCC 1A00686) Genome Sequencing.</title>
        <authorList>
            <person name="Lai Q."/>
            <person name="Hong Z."/>
        </authorList>
    </citation>
    <scope>NUCLEOTIDE SEQUENCE [LARGE SCALE GENOMIC DNA]</scope>
    <source>
        <strain evidence="3 4">H3</strain>
    </source>
</reference>
<evidence type="ECO:0000259" key="2">
    <source>
        <dbReference type="Pfam" id="PF01266"/>
    </source>
</evidence>
<dbReference type="Pfam" id="PF01266">
    <property type="entry name" value="DAO"/>
    <property type="match status" value="1"/>
</dbReference>
<name>A0A073IWX2_9RHOB</name>
<dbReference type="SUPFAM" id="SSF51905">
    <property type="entry name" value="FAD/NAD(P)-binding domain"/>
    <property type="match status" value="1"/>
</dbReference>
<gene>
    <name evidence="3" type="ORF">SUH3_24020</name>
</gene>
<evidence type="ECO:0000313" key="4">
    <source>
        <dbReference type="Proteomes" id="UP000027746"/>
    </source>
</evidence>
<dbReference type="OrthoDB" id="9806601at2"/>
<dbReference type="GO" id="GO:0005737">
    <property type="term" value="C:cytoplasm"/>
    <property type="evidence" value="ECO:0007669"/>
    <property type="project" value="TreeGrafter"/>
</dbReference>
<dbReference type="AlphaFoldDB" id="A0A073IWX2"/>
<sequence length="418" mass="44147">MAFQSIWADTAPAAPSFASLGDSLRCDVLVIGGGFQGLSAALHLAEAGTDVVLVEAKEPGFGASGRNGGQVIPGLKDDPDTLDRLWGPEATAFAGGTADTLFALVARLGIDCDAVQGGWIQAGNRQVHLPALQARMRQWQARGVAADWLDAAAMAQVTGARGFLGGWRDPRAGRVHPLKLARGLAQAAEAAGVRVFARTPVTGLTRSSAGWQARLPGGAQITSDQVILASNVYTPAALEPRLARATVPANSFQVATAPLSAAQLARILPDGEVVSEVRRVGTYFRRGPDNRLMIGGRGSFADPQSAEAFARIEAELSRVFGERFEITHRWFGRVGMTPDHRIRICKPLPGLLAATGFNGRGVALSVSLGKAMAAHLAKGLPLPIPPSSTIPVLPFHALHRIYGGLGIQYYRLRDALDR</sequence>
<dbReference type="PANTHER" id="PTHR13847">
    <property type="entry name" value="SARCOSINE DEHYDROGENASE-RELATED"/>
    <property type="match status" value="1"/>
</dbReference>
<keyword evidence="1" id="KW-0560">Oxidoreductase</keyword>
<evidence type="ECO:0000313" key="3">
    <source>
        <dbReference type="EMBL" id="KEJ94853.1"/>
    </source>
</evidence>
<dbReference type="EMBL" id="JAMD01000009">
    <property type="protein sequence ID" value="KEJ94853.1"/>
    <property type="molecule type" value="Genomic_DNA"/>
</dbReference>
<dbReference type="GeneID" id="68868429"/>
<proteinExistence type="predicted"/>
<dbReference type="InterPro" id="IPR036188">
    <property type="entry name" value="FAD/NAD-bd_sf"/>
</dbReference>
<protein>
    <submittedName>
        <fullName evidence="3">FAD-dependent oxidoreductase</fullName>
    </submittedName>
</protein>
<dbReference type="Gene3D" id="3.50.50.60">
    <property type="entry name" value="FAD/NAD(P)-binding domain"/>
    <property type="match status" value="1"/>
</dbReference>
<feature type="domain" description="FAD dependent oxidoreductase" evidence="2">
    <location>
        <begin position="27"/>
        <end position="374"/>
    </location>
</feature>
<accession>A0A073IWX2</accession>
<dbReference type="Proteomes" id="UP000027746">
    <property type="component" value="Unassembled WGS sequence"/>
</dbReference>
<organism evidence="3 4">
    <name type="scientific">Pseudosulfitobacter pseudonitzschiae</name>
    <dbReference type="NCBI Taxonomy" id="1402135"/>
    <lineage>
        <taxon>Bacteria</taxon>
        <taxon>Pseudomonadati</taxon>
        <taxon>Pseudomonadota</taxon>
        <taxon>Alphaproteobacteria</taxon>
        <taxon>Rhodobacterales</taxon>
        <taxon>Roseobacteraceae</taxon>
        <taxon>Pseudosulfitobacter</taxon>
    </lineage>
</organism>
<dbReference type="PANTHER" id="PTHR13847:SF281">
    <property type="entry name" value="FAD DEPENDENT OXIDOREDUCTASE DOMAIN-CONTAINING PROTEIN"/>
    <property type="match status" value="1"/>
</dbReference>
<dbReference type="InterPro" id="IPR006076">
    <property type="entry name" value="FAD-dep_OxRdtase"/>
</dbReference>